<reference evidence="2 3" key="1">
    <citation type="submission" date="2022-05" db="EMBL/GenBank/DDBJ databases">
        <authorList>
            <consortium name="Genoscope - CEA"/>
            <person name="William W."/>
        </authorList>
    </citation>
    <scope>NUCLEOTIDE SEQUENCE [LARGE SCALE GENOMIC DNA]</scope>
</reference>
<dbReference type="EMBL" id="CALNXI010001027">
    <property type="protein sequence ID" value="CAH3152107.1"/>
    <property type="molecule type" value="Genomic_DNA"/>
</dbReference>
<evidence type="ECO:0000313" key="2">
    <source>
        <dbReference type="EMBL" id="CAH3152107.1"/>
    </source>
</evidence>
<feature type="non-terminal residue" evidence="2">
    <location>
        <position position="132"/>
    </location>
</feature>
<evidence type="ECO:0000256" key="1">
    <source>
        <dbReference type="SAM" id="Phobius"/>
    </source>
</evidence>
<comment type="caution">
    <text evidence="2">The sequence shown here is derived from an EMBL/GenBank/DDBJ whole genome shotgun (WGS) entry which is preliminary data.</text>
</comment>
<organism evidence="2 3">
    <name type="scientific">Porites evermanni</name>
    <dbReference type="NCBI Taxonomy" id="104178"/>
    <lineage>
        <taxon>Eukaryota</taxon>
        <taxon>Metazoa</taxon>
        <taxon>Cnidaria</taxon>
        <taxon>Anthozoa</taxon>
        <taxon>Hexacorallia</taxon>
        <taxon>Scleractinia</taxon>
        <taxon>Fungiina</taxon>
        <taxon>Poritidae</taxon>
        <taxon>Porites</taxon>
    </lineage>
</organism>
<dbReference type="Proteomes" id="UP001159427">
    <property type="component" value="Unassembled WGS sequence"/>
</dbReference>
<sequence>DYRTYFKITWSISRTDALRDVIRTADGGDKRFSQTTSVSITSVFPTECPEEQKDSSGLARWIIVLIVCGPVIVILLILVGIKKVQNKRLKNSAFQGRSIYKFRDEKRLFVQTNVYNPSSSSFEMYQLSGSEQ</sequence>
<feature type="transmembrane region" description="Helical" evidence="1">
    <location>
        <begin position="61"/>
        <end position="81"/>
    </location>
</feature>
<keyword evidence="1" id="KW-0472">Membrane</keyword>
<accession>A0ABN8PWE9</accession>
<proteinExistence type="predicted"/>
<evidence type="ECO:0000313" key="3">
    <source>
        <dbReference type="Proteomes" id="UP001159427"/>
    </source>
</evidence>
<gene>
    <name evidence="2" type="ORF">PEVE_00000641</name>
</gene>
<protein>
    <submittedName>
        <fullName evidence="2">Uncharacterized protein</fullName>
    </submittedName>
</protein>
<keyword evidence="1" id="KW-0812">Transmembrane</keyword>
<keyword evidence="1" id="KW-1133">Transmembrane helix</keyword>
<keyword evidence="3" id="KW-1185">Reference proteome</keyword>
<name>A0ABN8PWE9_9CNID</name>
<feature type="non-terminal residue" evidence="2">
    <location>
        <position position="1"/>
    </location>
</feature>